<reference evidence="8" key="1">
    <citation type="submission" date="2012-06" db="EMBL/GenBank/DDBJ databases">
        <title>The genome sequence of Coniosporium apollinis CBS 100218.</title>
        <authorList>
            <consortium name="The Broad Institute Genome Sequencing Platform"/>
            <person name="Cuomo C."/>
            <person name="Gorbushina A."/>
            <person name="Noack S."/>
            <person name="Walker B."/>
            <person name="Young S.K."/>
            <person name="Zeng Q."/>
            <person name="Gargeya S."/>
            <person name="Fitzgerald M."/>
            <person name="Haas B."/>
            <person name="Abouelleil A."/>
            <person name="Alvarado L."/>
            <person name="Arachchi H.M."/>
            <person name="Berlin A.M."/>
            <person name="Chapman S.B."/>
            <person name="Goldberg J."/>
            <person name="Griggs A."/>
            <person name="Gujja S."/>
            <person name="Hansen M."/>
            <person name="Howarth C."/>
            <person name="Imamovic A."/>
            <person name="Larimer J."/>
            <person name="McCowan C."/>
            <person name="Montmayeur A."/>
            <person name="Murphy C."/>
            <person name="Neiman D."/>
            <person name="Pearson M."/>
            <person name="Priest M."/>
            <person name="Roberts A."/>
            <person name="Saif S."/>
            <person name="Shea T."/>
            <person name="Sisk P."/>
            <person name="Sykes S."/>
            <person name="Wortman J."/>
            <person name="Nusbaum C."/>
            <person name="Birren B."/>
        </authorList>
    </citation>
    <scope>NUCLEOTIDE SEQUENCE [LARGE SCALE GENOMIC DNA]</scope>
    <source>
        <strain evidence="8">CBS 100218</strain>
    </source>
</reference>
<feature type="region of interest" description="Disordered" evidence="5">
    <location>
        <begin position="201"/>
        <end position="225"/>
    </location>
</feature>
<dbReference type="GeneID" id="19901009"/>
<keyword evidence="2 6" id="KW-0812">Transmembrane</keyword>
<dbReference type="OMA" id="WYHITES"/>
<evidence type="ECO:0000313" key="8">
    <source>
        <dbReference type="Proteomes" id="UP000016924"/>
    </source>
</evidence>
<evidence type="ECO:0000256" key="4">
    <source>
        <dbReference type="ARBA" id="ARBA00023136"/>
    </source>
</evidence>
<keyword evidence="3 6" id="KW-1133">Transmembrane helix</keyword>
<comment type="subcellular location">
    <subcellularLocation>
        <location evidence="1">Membrane</location>
        <topology evidence="1">Single-pass membrane protein</topology>
    </subcellularLocation>
</comment>
<evidence type="ECO:0000256" key="1">
    <source>
        <dbReference type="ARBA" id="ARBA00004167"/>
    </source>
</evidence>
<feature type="compositionally biased region" description="Basic and acidic residues" evidence="5">
    <location>
        <begin position="311"/>
        <end position="326"/>
    </location>
</feature>
<dbReference type="InterPro" id="IPR051694">
    <property type="entry name" value="Immunoregulatory_rcpt-like"/>
</dbReference>
<dbReference type="HOGENOM" id="CLU_057733_0_0_1"/>
<keyword evidence="8" id="KW-1185">Reference proteome</keyword>
<dbReference type="EMBL" id="JH767568">
    <property type="protein sequence ID" value="EON64466.1"/>
    <property type="molecule type" value="Genomic_DNA"/>
</dbReference>
<dbReference type="OrthoDB" id="4158815at2759"/>
<dbReference type="Proteomes" id="UP000016924">
    <property type="component" value="Unassembled WGS sequence"/>
</dbReference>
<evidence type="ECO:0000313" key="7">
    <source>
        <dbReference type="EMBL" id="EON64466.1"/>
    </source>
</evidence>
<evidence type="ECO:0000256" key="6">
    <source>
        <dbReference type="SAM" id="Phobius"/>
    </source>
</evidence>
<dbReference type="GO" id="GO:0016020">
    <property type="term" value="C:membrane"/>
    <property type="evidence" value="ECO:0007669"/>
    <property type="project" value="UniProtKB-SubCell"/>
</dbReference>
<evidence type="ECO:0000256" key="2">
    <source>
        <dbReference type="ARBA" id="ARBA00022692"/>
    </source>
</evidence>
<dbReference type="PANTHER" id="PTHR15549:SF26">
    <property type="entry name" value="AXIAL BUDDING PATTERN PROTEIN 2-RELATED"/>
    <property type="match status" value="1"/>
</dbReference>
<organism evidence="7 8">
    <name type="scientific">Coniosporium apollinis (strain CBS 100218)</name>
    <name type="common">Rock-inhabiting black yeast</name>
    <dbReference type="NCBI Taxonomy" id="1168221"/>
    <lineage>
        <taxon>Eukaryota</taxon>
        <taxon>Fungi</taxon>
        <taxon>Dikarya</taxon>
        <taxon>Ascomycota</taxon>
        <taxon>Pezizomycotina</taxon>
        <taxon>Dothideomycetes</taxon>
        <taxon>Dothideomycetes incertae sedis</taxon>
        <taxon>Coniosporium</taxon>
    </lineage>
</organism>
<dbReference type="GO" id="GO:0071944">
    <property type="term" value="C:cell periphery"/>
    <property type="evidence" value="ECO:0007669"/>
    <property type="project" value="UniProtKB-ARBA"/>
</dbReference>
<gene>
    <name evidence="7" type="ORF">W97_03698</name>
</gene>
<sequence length="326" mass="35181">MANFLSNKWYQLTVGNSESQSMKSSEILFAKSWTSGSVYFDRANTSSSLQQWQIFPTPGNASIYVLRSRSIGPEGYLSTAAGTTNENGDNAGNTVPVMHKYTILDESVFWIMDTWGDGTFHMSNLKNSTEWHLQKNPWGLGTSMSMSSNITAPQDGQRFRFRELADINDVAFSTIQIPLSTAIANAATSATSATAVITATASSSTSTSTSPAAPPSSSESSGLSSGASAAIGASIGGVALIAIAIAIFLLLRRRRRNAVNVPQYPSQLPHSRVELETAQRAELPVPPAELYTDSTEYSNKWGVGELQPKTPVEHGREWEDREMGRG</sequence>
<accession>R7YS24</accession>
<dbReference type="AlphaFoldDB" id="R7YS24"/>
<dbReference type="eggNOG" id="ENOG502SY1T">
    <property type="taxonomic scope" value="Eukaryota"/>
</dbReference>
<dbReference type="RefSeq" id="XP_007779783.1">
    <property type="nucleotide sequence ID" value="XM_007781593.1"/>
</dbReference>
<feature type="transmembrane region" description="Helical" evidence="6">
    <location>
        <begin position="229"/>
        <end position="251"/>
    </location>
</feature>
<evidence type="ECO:0000256" key="5">
    <source>
        <dbReference type="SAM" id="MobiDB-lite"/>
    </source>
</evidence>
<evidence type="ECO:0000256" key="3">
    <source>
        <dbReference type="ARBA" id="ARBA00022989"/>
    </source>
</evidence>
<keyword evidence="4 6" id="KW-0472">Membrane</keyword>
<dbReference type="STRING" id="1168221.R7YS24"/>
<proteinExistence type="predicted"/>
<protein>
    <recommendedName>
        <fullName evidence="9">Ricin B lectin domain-containing protein</fullName>
    </recommendedName>
</protein>
<dbReference type="PANTHER" id="PTHR15549">
    <property type="entry name" value="PAIRED IMMUNOGLOBULIN-LIKE TYPE 2 RECEPTOR"/>
    <property type="match status" value="1"/>
</dbReference>
<name>R7YS24_CONA1</name>
<feature type="region of interest" description="Disordered" evidence="5">
    <location>
        <begin position="301"/>
        <end position="326"/>
    </location>
</feature>
<evidence type="ECO:0008006" key="9">
    <source>
        <dbReference type="Google" id="ProtNLM"/>
    </source>
</evidence>